<evidence type="ECO:0000256" key="7">
    <source>
        <dbReference type="RuleBase" id="RU363032"/>
    </source>
</evidence>
<dbReference type="SUPFAM" id="SSF161098">
    <property type="entry name" value="MetI-like"/>
    <property type="match status" value="1"/>
</dbReference>
<evidence type="ECO:0000256" key="3">
    <source>
        <dbReference type="ARBA" id="ARBA00022475"/>
    </source>
</evidence>
<dbReference type="AlphaFoldDB" id="A0A852T6N4"/>
<dbReference type="GO" id="GO:0005886">
    <property type="term" value="C:plasma membrane"/>
    <property type="evidence" value="ECO:0007669"/>
    <property type="project" value="UniProtKB-SubCell"/>
</dbReference>
<proteinExistence type="inferred from homology"/>
<keyword evidence="2 7" id="KW-0813">Transport</keyword>
<feature type="domain" description="ABC transmembrane type-1" evidence="8">
    <location>
        <begin position="93"/>
        <end position="311"/>
    </location>
</feature>
<protein>
    <submittedName>
        <fullName evidence="9">Aldouronate transport system permease protein</fullName>
    </submittedName>
</protein>
<evidence type="ECO:0000256" key="6">
    <source>
        <dbReference type="ARBA" id="ARBA00023136"/>
    </source>
</evidence>
<evidence type="ECO:0000259" key="8">
    <source>
        <dbReference type="PROSITE" id="PS50928"/>
    </source>
</evidence>
<feature type="transmembrane region" description="Helical" evidence="7">
    <location>
        <begin position="97"/>
        <end position="121"/>
    </location>
</feature>
<feature type="transmembrane region" description="Helical" evidence="7">
    <location>
        <begin position="228"/>
        <end position="253"/>
    </location>
</feature>
<evidence type="ECO:0000256" key="4">
    <source>
        <dbReference type="ARBA" id="ARBA00022692"/>
    </source>
</evidence>
<dbReference type="Gene3D" id="1.10.3720.10">
    <property type="entry name" value="MetI-like"/>
    <property type="match status" value="1"/>
</dbReference>
<evidence type="ECO:0000256" key="1">
    <source>
        <dbReference type="ARBA" id="ARBA00004651"/>
    </source>
</evidence>
<sequence>MSEITMKTADTDVQSVPAKKINKRMVKFSRYFPLFIMLVPGLIYLLINNYLPMFGLVIAFKDINYAKGIFASDWIGFKNFEYLFKTKDAFIITRNTILYNGGFIILHTVIAIGVAIMLNEIKNKLMKSFYQSVILLPFLISMVIVSYLGFAFLSVDIGYLNKTLLPMLGLEEIQWYFEAKFWPYILTFIHIWKSVGFFCVIYLAAIIGIDKEFYEASTLDGASKMQQIWYITIPSIMPVIIMMTLLAIGRIFYSDFGLFYQVPMNSGAIYDTTNVIDTYVYRGLMQLGDIGMSAAAGLYQSIVGFVLVLISNYIVRRKNKENALF</sequence>
<feature type="transmembrane region" description="Helical" evidence="7">
    <location>
        <begin position="290"/>
        <end position="315"/>
    </location>
</feature>
<evidence type="ECO:0000256" key="5">
    <source>
        <dbReference type="ARBA" id="ARBA00022989"/>
    </source>
</evidence>
<comment type="subcellular location">
    <subcellularLocation>
        <location evidence="1 7">Cell membrane</location>
        <topology evidence="1 7">Multi-pass membrane protein</topology>
    </subcellularLocation>
</comment>
<keyword evidence="3" id="KW-1003">Cell membrane</keyword>
<accession>A0A852T6N4</accession>
<evidence type="ECO:0000313" key="10">
    <source>
        <dbReference type="Proteomes" id="UP000548423"/>
    </source>
</evidence>
<dbReference type="PROSITE" id="PS50928">
    <property type="entry name" value="ABC_TM1"/>
    <property type="match status" value="1"/>
</dbReference>
<comment type="caution">
    <text evidence="9">The sequence shown here is derived from an EMBL/GenBank/DDBJ whole genome shotgun (WGS) entry which is preliminary data.</text>
</comment>
<dbReference type="PANTHER" id="PTHR43227">
    <property type="entry name" value="BLL4140 PROTEIN"/>
    <property type="match status" value="1"/>
</dbReference>
<dbReference type="EMBL" id="JACCBX010000002">
    <property type="protein sequence ID" value="NYE04412.1"/>
    <property type="molecule type" value="Genomic_DNA"/>
</dbReference>
<dbReference type="GO" id="GO:0055085">
    <property type="term" value="P:transmembrane transport"/>
    <property type="evidence" value="ECO:0007669"/>
    <property type="project" value="InterPro"/>
</dbReference>
<comment type="similarity">
    <text evidence="7">Belongs to the binding-protein-dependent transport system permease family.</text>
</comment>
<dbReference type="InterPro" id="IPR000515">
    <property type="entry name" value="MetI-like"/>
</dbReference>
<keyword evidence="5 7" id="KW-1133">Transmembrane helix</keyword>
<dbReference type="Proteomes" id="UP000548423">
    <property type="component" value="Unassembled WGS sequence"/>
</dbReference>
<dbReference type="CDD" id="cd06261">
    <property type="entry name" value="TM_PBP2"/>
    <property type="match status" value="1"/>
</dbReference>
<gene>
    <name evidence="9" type="ORF">F4694_001156</name>
</gene>
<evidence type="ECO:0000313" key="9">
    <source>
        <dbReference type="EMBL" id="NYE04412.1"/>
    </source>
</evidence>
<reference evidence="10" key="2">
    <citation type="submission" date="2020-08" db="EMBL/GenBank/DDBJ databases">
        <title>The Agave Microbiome: Exploring the role of microbial communities in plant adaptations to desert environments.</title>
        <authorList>
            <person name="Partida-Martinez L.P."/>
        </authorList>
    </citation>
    <scope>NUCLEOTIDE SEQUENCE [LARGE SCALE GENOMIC DNA]</scope>
    <source>
        <strain evidence="10">AT2.8</strain>
    </source>
</reference>
<keyword evidence="6 7" id="KW-0472">Membrane</keyword>
<dbReference type="InterPro" id="IPR035906">
    <property type="entry name" value="MetI-like_sf"/>
</dbReference>
<evidence type="ECO:0000256" key="2">
    <source>
        <dbReference type="ARBA" id="ARBA00022448"/>
    </source>
</evidence>
<dbReference type="Pfam" id="PF00528">
    <property type="entry name" value="BPD_transp_1"/>
    <property type="match status" value="1"/>
</dbReference>
<name>A0A852T6N4_9BACI</name>
<feature type="transmembrane region" description="Helical" evidence="7">
    <location>
        <begin position="133"/>
        <end position="161"/>
    </location>
</feature>
<feature type="transmembrane region" description="Helical" evidence="7">
    <location>
        <begin position="181"/>
        <end position="207"/>
    </location>
</feature>
<reference evidence="10" key="1">
    <citation type="submission" date="2020-07" db="EMBL/GenBank/DDBJ databases">
        <authorList>
            <person name="Partida-Martinez L."/>
            <person name="Huntemann M."/>
            <person name="Clum A."/>
            <person name="Wang J."/>
            <person name="Palaniappan K."/>
            <person name="Ritter S."/>
            <person name="Chen I.-M."/>
            <person name="Stamatis D."/>
            <person name="Reddy T."/>
            <person name="O'Malley R."/>
            <person name="Daum C."/>
            <person name="Shapiro N."/>
            <person name="Ivanova N."/>
            <person name="Kyrpides N."/>
            <person name="Woyke T."/>
        </authorList>
    </citation>
    <scope>NUCLEOTIDE SEQUENCE [LARGE SCALE GENOMIC DNA]</scope>
    <source>
        <strain evidence="10">AT2.8</strain>
    </source>
</reference>
<dbReference type="InterPro" id="IPR050809">
    <property type="entry name" value="UgpAE/MalFG_permease"/>
</dbReference>
<keyword evidence="4 7" id="KW-0812">Transmembrane</keyword>
<feature type="transmembrane region" description="Helical" evidence="7">
    <location>
        <begin position="28"/>
        <end position="47"/>
    </location>
</feature>
<organism evidence="9 10">
    <name type="scientific">Neobacillus niacini</name>
    <dbReference type="NCBI Taxonomy" id="86668"/>
    <lineage>
        <taxon>Bacteria</taxon>
        <taxon>Bacillati</taxon>
        <taxon>Bacillota</taxon>
        <taxon>Bacilli</taxon>
        <taxon>Bacillales</taxon>
        <taxon>Bacillaceae</taxon>
        <taxon>Neobacillus</taxon>
    </lineage>
</organism>
<dbReference type="PANTHER" id="PTHR43227:SF11">
    <property type="entry name" value="BLL4140 PROTEIN"/>
    <property type="match status" value="1"/>
</dbReference>